<accession>A0A3R9QRA7</accession>
<dbReference type="EMBL" id="RCOR01000018">
    <property type="protein sequence ID" value="RSN69595.1"/>
    <property type="molecule type" value="Genomic_DNA"/>
</dbReference>
<dbReference type="AlphaFoldDB" id="A0A3R9QRA7"/>
<name>A0A3R9QRA7_9CREN</name>
<dbReference type="Proteomes" id="UP000278149">
    <property type="component" value="Unassembled WGS sequence"/>
</dbReference>
<reference evidence="2 3" key="1">
    <citation type="submission" date="2018-10" db="EMBL/GenBank/DDBJ databases">
        <title>Co-occurring genomic capacity for anaerobic methane metabolism and dissimilatory sulfite reduction discovered in the Korarchaeota.</title>
        <authorList>
            <person name="Mckay L.J."/>
            <person name="Dlakic M."/>
            <person name="Fields M.W."/>
            <person name="Delmont T.O."/>
            <person name="Eren A.M."/>
            <person name="Jay Z.J."/>
            <person name="Klingelsmith K.B."/>
            <person name="Rusch D.B."/>
            <person name="Inskeep W.P."/>
        </authorList>
    </citation>
    <scope>NUCLEOTIDE SEQUENCE [LARGE SCALE GENOMIC DNA]</scope>
    <source>
        <strain evidence="2 3">WS</strain>
    </source>
</reference>
<proteinExistence type="predicted"/>
<organism evidence="2 3">
    <name type="scientific">Candidatus Korarchaeum cryptofilum</name>
    <dbReference type="NCBI Taxonomy" id="498846"/>
    <lineage>
        <taxon>Archaea</taxon>
        <taxon>Thermoproteota</taxon>
        <taxon>Candidatus Korarchaeia</taxon>
        <taxon>Candidatus Korarchaeales</taxon>
        <taxon>Candidatus Korarchaeaceae</taxon>
        <taxon>Candidatus Korarchaeum</taxon>
    </lineage>
</organism>
<dbReference type="RefSeq" id="WP_148113954.1">
    <property type="nucleotide sequence ID" value="NZ_RCOR01000018.1"/>
</dbReference>
<comment type="caution">
    <text evidence="2">The sequence shown here is derived from an EMBL/GenBank/DDBJ whole genome shotgun (WGS) entry which is preliminary data.</text>
</comment>
<evidence type="ECO:0000313" key="3">
    <source>
        <dbReference type="Proteomes" id="UP000278149"/>
    </source>
</evidence>
<keyword evidence="1" id="KW-1133">Transmembrane helix</keyword>
<gene>
    <name evidence="2" type="ORF">D9Q81_03055</name>
</gene>
<keyword evidence="1" id="KW-0812">Transmembrane</keyword>
<protein>
    <submittedName>
        <fullName evidence="2">Uncharacterized protein</fullName>
    </submittedName>
</protein>
<keyword evidence="1" id="KW-0472">Membrane</keyword>
<evidence type="ECO:0000313" key="2">
    <source>
        <dbReference type="EMBL" id="RSN69595.1"/>
    </source>
</evidence>
<evidence type="ECO:0000256" key="1">
    <source>
        <dbReference type="SAM" id="Phobius"/>
    </source>
</evidence>
<feature type="transmembrane region" description="Helical" evidence="1">
    <location>
        <begin position="766"/>
        <end position="792"/>
    </location>
</feature>
<sequence length="803" mass="88361">MMRKLLPLLLILLLYSQAPVSADGIRYGGDAIVLIGSGPESISKLCSVRLLSLISPNGTSPLIVQNSTFNRVAFNGTHLSFVLEKNSTVTLIKDYGVALLLPFLIRVESGKIVEVNYLSDNSSFGNFELIEAKKGQSARISINGEIIEGPWIPGLEGWLFRREWSSYMEPSYLLLFNNGTYIAFGGIARSYTNFVTLGNVSLRYSRAVLSLSNDSVFLRAFGPSIKARKVDAVGPEEGFFIYGRDNMSLVEVKCSGPSSFTVIDPKYCNTCEFNGNEFYFDSNFNVQLNVDSPSDVMSGSSFRILVAPPPGSREISIVFGNSSIVLRNISIPMRIEMRAPTIEREVLNDLFVTVKTNDGIFGLKRGIKILSTYTAQLLNSTEVYLLGGRGSISIKVYNLGDLSSQISSVRMDLLGSKSGNIPLNFQVYYQIPPKSSTIINLPLDIPVGEYLGNILMNISDSMNRIYSLSLENIKIISTPEIPLSMLTFISPEIPNVGDYVKLSLSLSSAIPLEKLLVNVSSTGMDPISDTSKFLLNISEGEIIRLEFSFRAKSVGPSQILISAYYLPKGYSTYRTAVKEVKIPIGNVEGIVYAEANETNVKVGESIELRVRVEGVSGEVTIDFPKGAFIVESQGAVRGNKVSLLAPADVKIVLSFNTTGNFTLPSFAIFNGTRALPINAVHVNVVGGAINEEERSLRAKLAELNRRYKTLTEASGSLESSDRELLDKVSDLLRESENLIDKGMYSDAERSLREAESILSSLEERAYGYMSGLINFLMYFIIGAGFSSLLLIYRRLGKRRKIWK</sequence>